<evidence type="ECO:0000313" key="1">
    <source>
        <dbReference type="EMBL" id="GFG37828.1"/>
    </source>
</evidence>
<accession>A0A6L2Q4R4</accession>
<protein>
    <submittedName>
        <fullName evidence="1">Uncharacterized protein</fullName>
    </submittedName>
</protein>
<dbReference type="InParanoid" id="A0A6L2Q4R4"/>
<keyword evidence="2" id="KW-1185">Reference proteome</keyword>
<dbReference type="Proteomes" id="UP000502823">
    <property type="component" value="Unassembled WGS sequence"/>
</dbReference>
<comment type="caution">
    <text evidence="1">The sequence shown here is derived from an EMBL/GenBank/DDBJ whole genome shotgun (WGS) entry which is preliminary data.</text>
</comment>
<proteinExistence type="predicted"/>
<dbReference type="AlphaFoldDB" id="A0A6L2Q4R4"/>
<gene>
    <name evidence="1" type="ORF">Cfor_03146</name>
</gene>
<evidence type="ECO:0000313" key="2">
    <source>
        <dbReference type="Proteomes" id="UP000502823"/>
    </source>
</evidence>
<reference evidence="2" key="1">
    <citation type="submission" date="2020-01" db="EMBL/GenBank/DDBJ databases">
        <title>Draft genome sequence of the Termite Coptotermes fromosanus.</title>
        <authorList>
            <person name="Itakura S."/>
            <person name="Yosikawa Y."/>
            <person name="Umezawa K."/>
        </authorList>
    </citation>
    <scope>NUCLEOTIDE SEQUENCE [LARGE SCALE GENOMIC DNA]</scope>
</reference>
<sequence length="56" mass="6344">WYSIFPVRFGPNCQMSNYHNDGCNDSHACVCCRTVKYIFGVSGVDLFLCNGVVYNE</sequence>
<feature type="non-terminal residue" evidence="1">
    <location>
        <position position="56"/>
    </location>
</feature>
<name>A0A6L2Q4R4_COPFO</name>
<dbReference type="EMBL" id="BLKM01000727">
    <property type="protein sequence ID" value="GFG37828.1"/>
    <property type="molecule type" value="Genomic_DNA"/>
</dbReference>
<feature type="non-terminal residue" evidence="1">
    <location>
        <position position="1"/>
    </location>
</feature>
<organism evidence="1 2">
    <name type="scientific">Coptotermes formosanus</name>
    <name type="common">Formosan subterranean termite</name>
    <dbReference type="NCBI Taxonomy" id="36987"/>
    <lineage>
        <taxon>Eukaryota</taxon>
        <taxon>Metazoa</taxon>
        <taxon>Ecdysozoa</taxon>
        <taxon>Arthropoda</taxon>
        <taxon>Hexapoda</taxon>
        <taxon>Insecta</taxon>
        <taxon>Pterygota</taxon>
        <taxon>Neoptera</taxon>
        <taxon>Polyneoptera</taxon>
        <taxon>Dictyoptera</taxon>
        <taxon>Blattodea</taxon>
        <taxon>Blattoidea</taxon>
        <taxon>Termitoidae</taxon>
        <taxon>Rhinotermitidae</taxon>
        <taxon>Coptotermes</taxon>
    </lineage>
</organism>